<dbReference type="PANTHER" id="PTHR10587:SF134">
    <property type="entry name" value="SECRETED PROTEIN"/>
    <property type="match status" value="1"/>
</dbReference>
<evidence type="ECO:0000313" key="4">
    <source>
        <dbReference type="Proteomes" id="UP000077381"/>
    </source>
</evidence>
<dbReference type="Proteomes" id="UP000077381">
    <property type="component" value="Unassembled WGS sequence"/>
</dbReference>
<dbReference type="STRING" id="1716141.STSP_03460"/>
<dbReference type="SUPFAM" id="SSF88713">
    <property type="entry name" value="Glycoside hydrolase/deacetylase"/>
    <property type="match status" value="1"/>
</dbReference>
<dbReference type="InterPro" id="IPR002509">
    <property type="entry name" value="NODB_dom"/>
</dbReference>
<evidence type="ECO:0000313" key="3">
    <source>
        <dbReference type="EMBL" id="OAH16271.1"/>
    </source>
</evidence>
<evidence type="ECO:0000259" key="2">
    <source>
        <dbReference type="PROSITE" id="PS51677"/>
    </source>
</evidence>
<accession>A0A177HZJ2</accession>
<reference evidence="3 4" key="1">
    <citation type="submission" date="2015-12" db="EMBL/GenBank/DDBJ databases">
        <title>Genome sequence of Streptomyces sp. G25.</title>
        <authorList>
            <person name="Poehlein A."/>
            <person name="Roettig A."/>
            <person name="Hiessl S."/>
            <person name="Hauschild P."/>
            <person name="Schauer J."/>
            <person name="Madkour M.H."/>
            <person name="Al-Ansari A.M."/>
            <person name="Almakishah N.H."/>
            <person name="Steinbuechel A."/>
            <person name="Daniel R."/>
        </authorList>
    </citation>
    <scope>NUCLEOTIDE SEQUENCE [LARGE SCALE GENOMIC DNA]</scope>
    <source>
        <strain evidence="4">G25(2015)</strain>
    </source>
</reference>
<dbReference type="GO" id="GO:0005975">
    <property type="term" value="P:carbohydrate metabolic process"/>
    <property type="evidence" value="ECO:0007669"/>
    <property type="project" value="InterPro"/>
</dbReference>
<keyword evidence="3" id="KW-0378">Hydrolase</keyword>
<dbReference type="InterPro" id="IPR050248">
    <property type="entry name" value="Polysacc_deacetylase_ArnD"/>
</dbReference>
<dbReference type="Gene3D" id="3.20.20.370">
    <property type="entry name" value="Glycoside hydrolase/deacetylase"/>
    <property type="match status" value="1"/>
</dbReference>
<comment type="caution">
    <text evidence="3">The sequence shown here is derived from an EMBL/GenBank/DDBJ whole genome shotgun (WGS) entry which is preliminary data.</text>
</comment>
<proteinExistence type="predicted"/>
<feature type="region of interest" description="Disordered" evidence="1">
    <location>
        <begin position="1"/>
        <end position="130"/>
    </location>
</feature>
<sequence>MRAQVGGRGEAAVRAQVGGRLQADQRAAESGRVAERLQPARSGRAAERVQSPGSGRAAERVQSARSGRAAERVQSARSGWAARRGKVTATRQAAGSCQGRGTHVPQRSPQGAPGDRVGHRPLPGPSRRTRLRRGPLRVCLAVLAVAAIASGCGDSGSAAGSRPEAVSRPGPHPGPGPHLQAPPARALDAYAQRLIDSQAARVAAAKRWGLDRVPLQAPAPPAVKPEIETRPGFEVTDGEGLPPVFTTVPTTDKVVFLTIDDGAEKDPALLRMMSELRIPYTAFLSDYLVKKDYGYFGEMQQLGVTLNNHTLDHPYLPGLSYAEQRREICGMQDVIEEQYGRRPTVFRPPYGNYNRDTLRAAKSCGIKAVPLWNAEAFPDRMDWRDGDRDLHPGDIILTHFRGRADWNGTMPDMIRYVMKVITAKGYAVARLEDYL</sequence>
<keyword evidence="4" id="KW-1185">Reference proteome</keyword>
<dbReference type="AlphaFoldDB" id="A0A177HZJ2"/>
<name>A0A177HZJ2_9ACTN</name>
<evidence type="ECO:0000256" key="1">
    <source>
        <dbReference type="SAM" id="MobiDB-lite"/>
    </source>
</evidence>
<dbReference type="EC" id="3.5.1.-" evidence="3"/>
<dbReference type="Pfam" id="PF01522">
    <property type="entry name" value="Polysacc_deac_1"/>
    <property type="match status" value="1"/>
</dbReference>
<feature type="compositionally biased region" description="Basic and acidic residues" evidence="1">
    <location>
        <begin position="26"/>
        <end position="35"/>
    </location>
</feature>
<dbReference type="CDD" id="cd10917">
    <property type="entry name" value="CE4_NodB_like_6s_7s"/>
    <property type="match status" value="1"/>
</dbReference>
<feature type="domain" description="NodB homology" evidence="2">
    <location>
        <begin position="253"/>
        <end position="435"/>
    </location>
</feature>
<feature type="region of interest" description="Disordered" evidence="1">
    <location>
        <begin position="152"/>
        <end position="182"/>
    </location>
</feature>
<feature type="compositionally biased region" description="Low complexity" evidence="1">
    <location>
        <begin position="152"/>
        <end position="161"/>
    </location>
</feature>
<dbReference type="GO" id="GO:0016810">
    <property type="term" value="F:hydrolase activity, acting on carbon-nitrogen (but not peptide) bonds"/>
    <property type="evidence" value="ECO:0007669"/>
    <property type="project" value="InterPro"/>
</dbReference>
<dbReference type="PATRIC" id="fig|1716141.3.peg.364"/>
<dbReference type="PANTHER" id="PTHR10587">
    <property type="entry name" value="GLYCOSYL TRANSFERASE-RELATED"/>
    <property type="match status" value="1"/>
</dbReference>
<dbReference type="InterPro" id="IPR011330">
    <property type="entry name" value="Glyco_hydro/deAcase_b/a-brl"/>
</dbReference>
<protein>
    <submittedName>
        <fullName evidence="3">Peptidoglycan-N-acetylmuramic acid deacetylase PdaC</fullName>
        <ecNumber evidence="3">3.5.1.-</ecNumber>
    </submittedName>
</protein>
<dbReference type="EMBL" id="LOHS01000021">
    <property type="protein sequence ID" value="OAH16271.1"/>
    <property type="molecule type" value="Genomic_DNA"/>
</dbReference>
<organism evidence="3 4">
    <name type="scientific">Streptomyces jeddahensis</name>
    <dbReference type="NCBI Taxonomy" id="1716141"/>
    <lineage>
        <taxon>Bacteria</taxon>
        <taxon>Bacillati</taxon>
        <taxon>Actinomycetota</taxon>
        <taxon>Actinomycetes</taxon>
        <taxon>Kitasatosporales</taxon>
        <taxon>Streptomycetaceae</taxon>
        <taxon>Streptomyces</taxon>
    </lineage>
</organism>
<dbReference type="PROSITE" id="PS51677">
    <property type="entry name" value="NODB"/>
    <property type="match status" value="1"/>
</dbReference>
<gene>
    <name evidence="3" type="primary">pdaC</name>
    <name evidence="3" type="ORF">STSP_03460</name>
</gene>